<name>A0AAE0H5K4_9PEZI</name>
<feature type="domain" description="Methyltransferase type 11" evidence="3">
    <location>
        <begin position="79"/>
        <end position="177"/>
    </location>
</feature>
<dbReference type="PANTHER" id="PTHR44068">
    <property type="entry name" value="ZGC:194242"/>
    <property type="match status" value="1"/>
</dbReference>
<comment type="similarity">
    <text evidence="2">Belongs to the class I-like SAM-binding methyltransferase superfamily. Erg6/SMT family.</text>
</comment>
<dbReference type="Proteomes" id="UP001278766">
    <property type="component" value="Unassembled WGS sequence"/>
</dbReference>
<dbReference type="AlphaFoldDB" id="A0AAE0H5K4"/>
<evidence type="ECO:0000313" key="4">
    <source>
        <dbReference type="EMBL" id="KAK3290264.1"/>
    </source>
</evidence>
<dbReference type="Gene3D" id="3.40.50.150">
    <property type="entry name" value="Vaccinia Virus protein VP39"/>
    <property type="match status" value="1"/>
</dbReference>
<dbReference type="RefSeq" id="XP_062653778.1">
    <property type="nucleotide sequence ID" value="XM_062804958.1"/>
</dbReference>
<dbReference type="GO" id="GO:0005783">
    <property type="term" value="C:endoplasmic reticulum"/>
    <property type="evidence" value="ECO:0007669"/>
    <property type="project" value="TreeGrafter"/>
</dbReference>
<dbReference type="GO" id="GO:0032259">
    <property type="term" value="P:methylation"/>
    <property type="evidence" value="ECO:0007669"/>
    <property type="project" value="UniProtKB-KW"/>
</dbReference>
<proteinExistence type="inferred from homology"/>
<dbReference type="GeneID" id="87841906"/>
<evidence type="ECO:0000256" key="2">
    <source>
        <dbReference type="ARBA" id="ARBA00038188"/>
    </source>
</evidence>
<dbReference type="GO" id="GO:0006696">
    <property type="term" value="P:ergosterol biosynthetic process"/>
    <property type="evidence" value="ECO:0007669"/>
    <property type="project" value="TreeGrafter"/>
</dbReference>
<evidence type="ECO:0000256" key="1">
    <source>
        <dbReference type="ARBA" id="ARBA00022679"/>
    </source>
</evidence>
<dbReference type="EMBL" id="JAUEPN010000014">
    <property type="protein sequence ID" value="KAK3290264.1"/>
    <property type="molecule type" value="Genomic_DNA"/>
</dbReference>
<accession>A0AAE0H5K4</accession>
<dbReference type="SUPFAM" id="SSF53335">
    <property type="entry name" value="S-adenosyl-L-methionine-dependent methyltransferases"/>
    <property type="match status" value="1"/>
</dbReference>
<keyword evidence="4" id="KW-0489">Methyltransferase</keyword>
<dbReference type="InterPro" id="IPR029063">
    <property type="entry name" value="SAM-dependent_MTases_sf"/>
</dbReference>
<protein>
    <submittedName>
        <fullName evidence="4">S-adenosyl-L-methionine-dependent methyltransferase</fullName>
    </submittedName>
</protein>
<dbReference type="CDD" id="cd02440">
    <property type="entry name" value="AdoMet_MTases"/>
    <property type="match status" value="1"/>
</dbReference>
<keyword evidence="5" id="KW-1185">Reference proteome</keyword>
<dbReference type="InterPro" id="IPR013216">
    <property type="entry name" value="Methyltransf_11"/>
</dbReference>
<dbReference type="InterPro" id="IPR050447">
    <property type="entry name" value="Erg6_SMT_methyltransf"/>
</dbReference>
<dbReference type="Pfam" id="PF08241">
    <property type="entry name" value="Methyltransf_11"/>
    <property type="match status" value="1"/>
</dbReference>
<reference evidence="4" key="1">
    <citation type="journal article" date="2023" name="Mol. Phylogenet. Evol.">
        <title>Genome-scale phylogeny and comparative genomics of the fungal order Sordariales.</title>
        <authorList>
            <person name="Hensen N."/>
            <person name="Bonometti L."/>
            <person name="Westerberg I."/>
            <person name="Brannstrom I.O."/>
            <person name="Guillou S."/>
            <person name="Cros-Aarteil S."/>
            <person name="Calhoun S."/>
            <person name="Haridas S."/>
            <person name="Kuo A."/>
            <person name="Mondo S."/>
            <person name="Pangilinan J."/>
            <person name="Riley R."/>
            <person name="LaButti K."/>
            <person name="Andreopoulos B."/>
            <person name="Lipzen A."/>
            <person name="Chen C."/>
            <person name="Yan M."/>
            <person name="Daum C."/>
            <person name="Ng V."/>
            <person name="Clum A."/>
            <person name="Steindorff A."/>
            <person name="Ohm R.A."/>
            <person name="Martin F."/>
            <person name="Silar P."/>
            <person name="Natvig D.O."/>
            <person name="Lalanne C."/>
            <person name="Gautier V."/>
            <person name="Ament-Velasquez S.L."/>
            <person name="Kruys A."/>
            <person name="Hutchinson M.I."/>
            <person name="Powell A.J."/>
            <person name="Barry K."/>
            <person name="Miller A.N."/>
            <person name="Grigoriev I.V."/>
            <person name="Debuchy R."/>
            <person name="Gladieux P."/>
            <person name="Hiltunen Thoren M."/>
            <person name="Johannesson H."/>
        </authorList>
    </citation>
    <scope>NUCLEOTIDE SEQUENCE</scope>
    <source>
        <strain evidence="4">CBS 168.71</strain>
    </source>
</reference>
<evidence type="ECO:0000313" key="5">
    <source>
        <dbReference type="Proteomes" id="UP001278766"/>
    </source>
</evidence>
<organism evidence="4 5">
    <name type="scientific">Chaetomium fimeti</name>
    <dbReference type="NCBI Taxonomy" id="1854472"/>
    <lineage>
        <taxon>Eukaryota</taxon>
        <taxon>Fungi</taxon>
        <taxon>Dikarya</taxon>
        <taxon>Ascomycota</taxon>
        <taxon>Pezizomycotina</taxon>
        <taxon>Sordariomycetes</taxon>
        <taxon>Sordariomycetidae</taxon>
        <taxon>Sordariales</taxon>
        <taxon>Chaetomiaceae</taxon>
        <taxon>Chaetomium</taxon>
    </lineage>
</organism>
<gene>
    <name evidence="4" type="ORF">B0H64DRAFT_413023</name>
</gene>
<dbReference type="GO" id="GO:0003838">
    <property type="term" value="F:sterol 24-C-methyltransferase activity"/>
    <property type="evidence" value="ECO:0007669"/>
    <property type="project" value="TreeGrafter"/>
</dbReference>
<comment type="caution">
    <text evidence="4">The sequence shown here is derived from an EMBL/GenBank/DDBJ whole genome shotgun (WGS) entry which is preliminary data.</text>
</comment>
<reference evidence="4" key="2">
    <citation type="submission" date="2023-06" db="EMBL/GenBank/DDBJ databases">
        <authorList>
            <consortium name="Lawrence Berkeley National Laboratory"/>
            <person name="Haridas S."/>
            <person name="Hensen N."/>
            <person name="Bonometti L."/>
            <person name="Westerberg I."/>
            <person name="Brannstrom I.O."/>
            <person name="Guillou S."/>
            <person name="Cros-Aarteil S."/>
            <person name="Calhoun S."/>
            <person name="Kuo A."/>
            <person name="Mondo S."/>
            <person name="Pangilinan J."/>
            <person name="Riley R."/>
            <person name="Labutti K."/>
            <person name="Andreopoulos B."/>
            <person name="Lipzen A."/>
            <person name="Chen C."/>
            <person name="Yanf M."/>
            <person name="Daum C."/>
            <person name="Ng V."/>
            <person name="Clum A."/>
            <person name="Steindorff A."/>
            <person name="Ohm R."/>
            <person name="Martin F."/>
            <person name="Silar P."/>
            <person name="Natvig D."/>
            <person name="Lalanne C."/>
            <person name="Gautier V."/>
            <person name="Ament-Velasquez S.L."/>
            <person name="Kruys A."/>
            <person name="Hutchinson M.I."/>
            <person name="Powell A.J."/>
            <person name="Barry K."/>
            <person name="Miller A.N."/>
            <person name="Grigoriev I.V."/>
            <person name="Debuchy R."/>
            <person name="Gladieux P."/>
            <person name="Thoren M.H."/>
            <person name="Johannesson H."/>
        </authorList>
    </citation>
    <scope>NUCLEOTIDE SEQUENCE</scope>
    <source>
        <strain evidence="4">CBS 168.71</strain>
    </source>
</reference>
<sequence length="303" mass="33925">MATTGRDSAEPLVDANPLLKSYYESLESRIGYRLVLGGTRHFGYYEEGTYWAFPVGKALRAMEEKLFLALGLPSGSQVVDAGCGVGHVALYMAERGLRVTGIDLIDHHIVKAKRNIARAKLPPGTVTVQKMDYHHLESIPDQSHDGLYTMETFVHATDPEKALAGFHRILRPGGKLALFEYDHTIGVEEHIPQKVADEMNLVNKYAAMPTNARSHDGVFKRMLEDAGFTDVKVVDYSANIRPMLRLFYMLAAVPYFFIKLFRLERWFINTVAGAQGYLHQEHWRYVAVTATKPGGPIEGAKTK</sequence>
<keyword evidence="1" id="KW-0808">Transferase</keyword>
<evidence type="ECO:0000259" key="3">
    <source>
        <dbReference type="Pfam" id="PF08241"/>
    </source>
</evidence>
<dbReference type="PANTHER" id="PTHR44068:SF1">
    <property type="entry name" value="HYPOTHETICAL LOC100005854"/>
    <property type="match status" value="1"/>
</dbReference>